<reference evidence="7 8" key="1">
    <citation type="submission" date="2021-03" db="EMBL/GenBank/DDBJ databases">
        <title>Genomic Encyclopedia of Type Strains, Phase IV (KMG-IV): sequencing the most valuable type-strain genomes for metagenomic binning, comparative biology and taxonomic classification.</title>
        <authorList>
            <person name="Goeker M."/>
        </authorList>
    </citation>
    <scope>NUCLEOTIDE SEQUENCE [LARGE SCALE GENOMIC DNA]</scope>
    <source>
        <strain evidence="7 8">DSM 26048</strain>
    </source>
</reference>
<dbReference type="Gene3D" id="2.60.40.10">
    <property type="entry name" value="Immunoglobulins"/>
    <property type="match status" value="1"/>
</dbReference>
<dbReference type="Gene3D" id="2.60.120.260">
    <property type="entry name" value="Galactose-binding domain-like"/>
    <property type="match status" value="1"/>
</dbReference>
<dbReference type="InterPro" id="IPR017853">
    <property type="entry name" value="GH"/>
</dbReference>
<organism evidence="7 8">
    <name type="scientific">Paenibacillus eucommiae</name>
    <dbReference type="NCBI Taxonomy" id="1355755"/>
    <lineage>
        <taxon>Bacteria</taxon>
        <taxon>Bacillati</taxon>
        <taxon>Bacillota</taxon>
        <taxon>Bacilli</taxon>
        <taxon>Bacillales</taxon>
        <taxon>Paenibacillaceae</taxon>
        <taxon>Paenibacillus</taxon>
    </lineage>
</organism>
<dbReference type="RefSeq" id="WP_209970940.1">
    <property type="nucleotide sequence ID" value="NZ_JAGGLB010000004.1"/>
</dbReference>
<dbReference type="InterPro" id="IPR008979">
    <property type="entry name" value="Galactose-bd-like_sf"/>
</dbReference>
<protein>
    <submittedName>
        <fullName evidence="7">Beta-glucuronidase</fullName>
        <ecNumber evidence="7">3.2.1.31</ecNumber>
    </submittedName>
</protein>
<feature type="domain" description="Glycoside hydrolase family 2 immunoglobulin-like beta-sandwich" evidence="4">
    <location>
        <begin position="167"/>
        <end position="284"/>
    </location>
</feature>
<dbReference type="PRINTS" id="PR00132">
    <property type="entry name" value="GLHYDRLASE2"/>
</dbReference>
<keyword evidence="3 7" id="KW-0326">Glycosidase</keyword>
<gene>
    <name evidence="7" type="ORF">J2Z66_001741</name>
</gene>
<feature type="domain" description="Glycoside hydrolase family 2 catalytic" evidence="5">
    <location>
        <begin position="286"/>
        <end position="598"/>
    </location>
</feature>
<dbReference type="GO" id="GO:0004566">
    <property type="term" value="F:beta-glucuronidase activity"/>
    <property type="evidence" value="ECO:0007669"/>
    <property type="project" value="UniProtKB-EC"/>
</dbReference>
<dbReference type="Proteomes" id="UP001519287">
    <property type="component" value="Unassembled WGS sequence"/>
</dbReference>
<dbReference type="Pfam" id="PF02836">
    <property type="entry name" value="Glyco_hydro_2_C"/>
    <property type="match status" value="1"/>
</dbReference>
<dbReference type="EC" id="3.2.1.31" evidence="7"/>
<evidence type="ECO:0000259" key="5">
    <source>
        <dbReference type="Pfam" id="PF02836"/>
    </source>
</evidence>
<evidence type="ECO:0000256" key="2">
    <source>
        <dbReference type="ARBA" id="ARBA00022801"/>
    </source>
</evidence>
<dbReference type="SUPFAM" id="SSF49785">
    <property type="entry name" value="Galactose-binding domain-like"/>
    <property type="match status" value="1"/>
</dbReference>
<dbReference type="Gene3D" id="3.20.20.80">
    <property type="entry name" value="Glycosidases"/>
    <property type="match status" value="1"/>
</dbReference>
<evidence type="ECO:0000256" key="1">
    <source>
        <dbReference type="ARBA" id="ARBA00007401"/>
    </source>
</evidence>
<dbReference type="InterPro" id="IPR051913">
    <property type="entry name" value="GH2_Domain-Containing"/>
</dbReference>
<comment type="caution">
    <text evidence="7">The sequence shown here is derived from an EMBL/GenBank/DDBJ whole genome shotgun (WGS) entry which is preliminary data.</text>
</comment>
<comment type="similarity">
    <text evidence="1">Belongs to the glycosyl hydrolase 2 family.</text>
</comment>
<dbReference type="PANTHER" id="PTHR42732">
    <property type="entry name" value="BETA-GALACTOSIDASE"/>
    <property type="match status" value="1"/>
</dbReference>
<evidence type="ECO:0000259" key="4">
    <source>
        <dbReference type="Pfam" id="PF00703"/>
    </source>
</evidence>
<dbReference type="Pfam" id="PF02837">
    <property type="entry name" value="Glyco_hydro_2_N"/>
    <property type="match status" value="1"/>
</dbReference>
<evidence type="ECO:0000259" key="6">
    <source>
        <dbReference type="Pfam" id="PF02837"/>
    </source>
</evidence>
<evidence type="ECO:0000256" key="3">
    <source>
        <dbReference type="ARBA" id="ARBA00023295"/>
    </source>
</evidence>
<dbReference type="SUPFAM" id="SSF51445">
    <property type="entry name" value="(Trans)glycosidases"/>
    <property type="match status" value="1"/>
</dbReference>
<evidence type="ECO:0000313" key="7">
    <source>
        <dbReference type="EMBL" id="MBP1990143.1"/>
    </source>
</evidence>
<dbReference type="InterPro" id="IPR013783">
    <property type="entry name" value="Ig-like_fold"/>
</dbReference>
<keyword evidence="8" id="KW-1185">Reference proteome</keyword>
<dbReference type="EMBL" id="JAGGLB010000004">
    <property type="protein sequence ID" value="MBP1990143.1"/>
    <property type="molecule type" value="Genomic_DNA"/>
</dbReference>
<feature type="domain" description="Glycosyl hydrolases family 2 sugar binding" evidence="6">
    <location>
        <begin position="35"/>
        <end position="162"/>
    </location>
</feature>
<dbReference type="InterPro" id="IPR006104">
    <property type="entry name" value="Glyco_hydro_2_N"/>
</dbReference>
<dbReference type="InterPro" id="IPR006102">
    <property type="entry name" value="Ig-like_GH2"/>
</dbReference>
<evidence type="ECO:0000313" key="8">
    <source>
        <dbReference type="Proteomes" id="UP001519287"/>
    </source>
</evidence>
<proteinExistence type="inferred from homology"/>
<sequence>MTLAEAVPQTMIFNKGTFFTDIDNRGEQQEWFSLDYDKSNWMGVAVPGAWDFYSHAFWGYEGIGWYCLEIEGARVQPGYNQRLQFGRVSGQAKVWINGELAGEHIGGYLPFEYDITSFLHTNGTNQVVVRVDNVPRSNWLPGTTLIEWIQYGGILQPVKLVTSSTCFISSAAIEASPDQGGAKVTCKVALTNTEAASFEGIIRLKIPAGSNIGNAEADNAVHTYTASIDVVCPAGQKAFFTTTIDMSKAQLWTLESPQLYDVMVQLLGRGGEAVDEKQERFGVRTIEVQGTQICLNGEPIIIKGVNRYDEVDGYGQTVPEEVIRADLLKIKQAGVNCIRTHYPMDPLHMDIMDEIGLLLMEEIPLNWWLKPWEIDAEVDEAENNEIIDRAESALQEMIERGRNHPCIIVWSMCNESGTNKPYGINAMRRLMRKARELDSTRLVSFVAVGHTSGHQAFDEADIVFINLYYGSVIEPFAYHIDQLNEFATAPTANHLRDTVAEFQGKPVVVTEFGMQAITGIHGDHRYSEAFQAAYIESVWQAITSVDGVQGGLLWCWADYYHRRTLAGAWSAAYGSYGVVTIDRQDKEALHTLTRLFQDIV</sequence>
<dbReference type="Pfam" id="PF00703">
    <property type="entry name" value="Glyco_hydro_2"/>
    <property type="match status" value="1"/>
</dbReference>
<dbReference type="InterPro" id="IPR006101">
    <property type="entry name" value="Glyco_hydro_2"/>
</dbReference>
<dbReference type="PANTHER" id="PTHR42732:SF1">
    <property type="entry name" value="BETA-MANNOSIDASE"/>
    <property type="match status" value="1"/>
</dbReference>
<name>A0ABS4IRF8_9BACL</name>
<dbReference type="SUPFAM" id="SSF49303">
    <property type="entry name" value="beta-Galactosidase/glucuronidase domain"/>
    <property type="match status" value="1"/>
</dbReference>
<dbReference type="InterPro" id="IPR036156">
    <property type="entry name" value="Beta-gal/glucu_dom_sf"/>
</dbReference>
<accession>A0ABS4IRF8</accession>
<keyword evidence="2 7" id="KW-0378">Hydrolase</keyword>
<dbReference type="InterPro" id="IPR006103">
    <property type="entry name" value="Glyco_hydro_2_cat"/>
</dbReference>